<evidence type="ECO:0000256" key="5">
    <source>
        <dbReference type="ARBA" id="ARBA00022989"/>
    </source>
</evidence>
<reference evidence="9" key="1">
    <citation type="submission" date="2016-11" db="EMBL/GenBank/DDBJ databases">
        <authorList>
            <person name="Jaros S."/>
            <person name="Januszkiewicz K."/>
            <person name="Wedrychowicz H."/>
        </authorList>
    </citation>
    <scope>NUCLEOTIDE SEQUENCE [LARGE SCALE GENOMIC DNA]</scope>
    <source>
        <strain evidence="9">DSM 43832</strain>
    </source>
</reference>
<keyword evidence="3 7" id="KW-1003">Cell membrane</keyword>
<evidence type="ECO:0000256" key="4">
    <source>
        <dbReference type="ARBA" id="ARBA00022692"/>
    </source>
</evidence>
<evidence type="ECO:0000256" key="7">
    <source>
        <dbReference type="RuleBase" id="RU366058"/>
    </source>
</evidence>
<feature type="transmembrane region" description="Helical" evidence="7">
    <location>
        <begin position="64"/>
        <end position="81"/>
    </location>
</feature>
<feature type="transmembrane region" description="Helical" evidence="7">
    <location>
        <begin position="187"/>
        <end position="207"/>
    </location>
</feature>
<dbReference type="GO" id="GO:0005886">
    <property type="term" value="C:plasma membrane"/>
    <property type="evidence" value="ECO:0007669"/>
    <property type="project" value="UniProtKB-SubCell"/>
</dbReference>
<evidence type="ECO:0000256" key="1">
    <source>
        <dbReference type="ARBA" id="ARBA00004651"/>
    </source>
</evidence>
<keyword evidence="10" id="KW-1185">Reference proteome</keyword>
<keyword evidence="4 7" id="KW-0812">Transmembrane</keyword>
<dbReference type="RefSeq" id="WP_073460511.1">
    <property type="nucleotide sequence ID" value="NZ_CALGVN010000065.1"/>
</dbReference>
<dbReference type="PANTHER" id="PTHR12677">
    <property type="entry name" value="GOLGI APPARATUS MEMBRANE PROTEIN TVP38-RELATED"/>
    <property type="match status" value="1"/>
</dbReference>
<evidence type="ECO:0000313" key="9">
    <source>
        <dbReference type="EMBL" id="SHL51037.1"/>
    </source>
</evidence>
<evidence type="ECO:0000256" key="6">
    <source>
        <dbReference type="ARBA" id="ARBA00023136"/>
    </source>
</evidence>
<dbReference type="STRING" id="1848.SAMN05443637_13318"/>
<keyword evidence="6 7" id="KW-0472">Membrane</keyword>
<dbReference type="Proteomes" id="UP000184363">
    <property type="component" value="Unassembled WGS sequence"/>
</dbReference>
<comment type="subcellular location">
    <subcellularLocation>
        <location evidence="1 7">Cell membrane</location>
        <topology evidence="1 7">Multi-pass membrane protein</topology>
    </subcellularLocation>
</comment>
<proteinExistence type="inferred from homology"/>
<keyword evidence="5 7" id="KW-1133">Transmembrane helix</keyword>
<evidence type="ECO:0000313" key="10">
    <source>
        <dbReference type="Proteomes" id="UP000184363"/>
    </source>
</evidence>
<evidence type="ECO:0000259" key="8">
    <source>
        <dbReference type="Pfam" id="PF09335"/>
    </source>
</evidence>
<feature type="transmembrane region" description="Helical" evidence="7">
    <location>
        <begin position="154"/>
        <end position="175"/>
    </location>
</feature>
<organism evidence="9 10">
    <name type="scientific">Pseudonocardia thermophila</name>
    <dbReference type="NCBI Taxonomy" id="1848"/>
    <lineage>
        <taxon>Bacteria</taxon>
        <taxon>Bacillati</taxon>
        <taxon>Actinomycetota</taxon>
        <taxon>Actinomycetes</taxon>
        <taxon>Pseudonocardiales</taxon>
        <taxon>Pseudonocardiaceae</taxon>
        <taxon>Pseudonocardia</taxon>
    </lineage>
</organism>
<comment type="similarity">
    <text evidence="2 7">Belongs to the TVP38/TMEM64 family.</text>
</comment>
<dbReference type="InterPro" id="IPR032816">
    <property type="entry name" value="VTT_dom"/>
</dbReference>
<dbReference type="AlphaFoldDB" id="A0A1M7B7X1"/>
<evidence type="ECO:0000256" key="2">
    <source>
        <dbReference type="ARBA" id="ARBA00008640"/>
    </source>
</evidence>
<evidence type="ECO:0000256" key="3">
    <source>
        <dbReference type="ARBA" id="ARBA00022475"/>
    </source>
</evidence>
<protein>
    <recommendedName>
        <fullName evidence="7">TVP38/TMEM64 family membrane protein</fullName>
    </recommendedName>
</protein>
<dbReference type="Pfam" id="PF09335">
    <property type="entry name" value="VTT_dom"/>
    <property type="match status" value="1"/>
</dbReference>
<dbReference type="EMBL" id="FRAP01000033">
    <property type="protein sequence ID" value="SHL51037.1"/>
    <property type="molecule type" value="Genomic_DNA"/>
</dbReference>
<name>A0A1M7B7X1_PSETH</name>
<feature type="domain" description="VTT" evidence="8">
    <location>
        <begin position="60"/>
        <end position="177"/>
    </location>
</feature>
<gene>
    <name evidence="9" type="ORF">SAMN05443637_13318</name>
</gene>
<feature type="transmembrane region" description="Helical" evidence="7">
    <location>
        <begin position="126"/>
        <end position="148"/>
    </location>
</feature>
<feature type="transmembrane region" description="Helical" evidence="7">
    <location>
        <begin position="34"/>
        <end position="57"/>
    </location>
</feature>
<accession>A0A1M7B7X1</accession>
<dbReference type="InterPro" id="IPR015414">
    <property type="entry name" value="TMEM64"/>
</dbReference>
<sequence>MTTWRRVLAGAALVAIVVLGAVLAWRFGGGADVRATVAAAGMWAPLVFLGVHTLVTVSPVPRTIFTVAAGVLFGSVAGLLLTVTATMLSAVAAFWLVRVAGAGLVERYAPPAAVRWVRSRVEERGLLAVTSLRLIPMLPFCVVNYSAALAGVRFWPYVLGTLVGVLPGTVVIVVLGDAVLGGDPPPAMLAVSVIGAIAGVTGTVLAARRPDPVIVPESARVSAE</sequence>
<dbReference type="PANTHER" id="PTHR12677:SF59">
    <property type="entry name" value="GOLGI APPARATUS MEMBRANE PROTEIN TVP38-RELATED"/>
    <property type="match status" value="1"/>
</dbReference>